<dbReference type="InterPro" id="IPR023874">
    <property type="entry name" value="DNA_rSAM_put"/>
</dbReference>
<accession>A0A369P340</accession>
<dbReference type="PANTHER" id="PTHR21180">
    <property type="entry name" value="ENDONUCLEASE/EXONUCLEASE/PHOSPHATASE FAMILY DOMAIN-CONTAINING PROTEIN 1"/>
    <property type="match status" value="1"/>
</dbReference>
<dbReference type="GO" id="GO:0046872">
    <property type="term" value="F:metal ion binding"/>
    <property type="evidence" value="ECO:0007669"/>
    <property type="project" value="UniProtKB-KW"/>
</dbReference>
<evidence type="ECO:0000256" key="1">
    <source>
        <dbReference type="ARBA" id="ARBA00022691"/>
    </source>
</evidence>
<name>A0A369P340_9ACTN</name>
<dbReference type="SUPFAM" id="SSF102114">
    <property type="entry name" value="Radical SAM enzymes"/>
    <property type="match status" value="1"/>
</dbReference>
<dbReference type="NCBIfam" id="TIGR03916">
    <property type="entry name" value="rSAM_link_UDG"/>
    <property type="match status" value="1"/>
</dbReference>
<dbReference type="Gene3D" id="3.20.20.70">
    <property type="entry name" value="Aldolase class I"/>
    <property type="match status" value="1"/>
</dbReference>
<evidence type="ECO:0000256" key="2">
    <source>
        <dbReference type="ARBA" id="ARBA00022723"/>
    </source>
</evidence>
<dbReference type="InterPro" id="IPR007197">
    <property type="entry name" value="rSAM"/>
</dbReference>
<dbReference type="SUPFAM" id="SSF47781">
    <property type="entry name" value="RuvA domain 2-like"/>
    <property type="match status" value="1"/>
</dbReference>
<dbReference type="GO" id="GO:0051536">
    <property type="term" value="F:iron-sulfur cluster binding"/>
    <property type="evidence" value="ECO:0007669"/>
    <property type="project" value="UniProtKB-KW"/>
</dbReference>
<evidence type="ECO:0000256" key="4">
    <source>
        <dbReference type="ARBA" id="ARBA00023014"/>
    </source>
</evidence>
<keyword evidence="2" id="KW-0479">Metal-binding</keyword>
<dbReference type="CDD" id="cd01335">
    <property type="entry name" value="Radical_SAM"/>
    <property type="match status" value="1"/>
</dbReference>
<comment type="caution">
    <text evidence="7">The sequence shown here is derived from an EMBL/GenBank/DDBJ whole genome shotgun (WGS) entry which is preliminary data.</text>
</comment>
<dbReference type="InterPro" id="IPR010994">
    <property type="entry name" value="RuvA_2-like"/>
</dbReference>
<reference evidence="7 8" key="1">
    <citation type="journal article" date="2018" name="Elife">
        <title>Discovery and characterization of a prevalent human gut bacterial enzyme sufficient for the inactivation of a family of plant toxins.</title>
        <authorList>
            <person name="Koppel N."/>
            <person name="Bisanz J.E."/>
            <person name="Pandelia M.E."/>
            <person name="Turnbaugh P.J."/>
            <person name="Balskus E.P."/>
        </authorList>
    </citation>
    <scope>NUCLEOTIDE SEQUENCE [LARGE SCALE GENOMIC DNA]</scope>
    <source>
        <strain evidence="7 8">OB21 GAM 11</strain>
    </source>
</reference>
<dbReference type="PANTHER" id="PTHR21180:SF9">
    <property type="entry name" value="TYPE II SECRETION SYSTEM PROTEIN K"/>
    <property type="match status" value="1"/>
</dbReference>
<evidence type="ECO:0000313" key="8">
    <source>
        <dbReference type="Proteomes" id="UP000253805"/>
    </source>
</evidence>
<evidence type="ECO:0000259" key="6">
    <source>
        <dbReference type="Pfam" id="PF04055"/>
    </source>
</evidence>
<dbReference type="InterPro" id="IPR051675">
    <property type="entry name" value="Endo/Exo/Phosphatase_dom_1"/>
</dbReference>
<protein>
    <submittedName>
        <fullName evidence="7">Putative DNA modification/repair radical SAM protein</fullName>
    </submittedName>
</protein>
<keyword evidence="4" id="KW-0411">Iron-sulfur</keyword>
<evidence type="ECO:0000313" key="7">
    <source>
        <dbReference type="EMBL" id="RDC45549.1"/>
    </source>
</evidence>
<feature type="compositionally biased region" description="Low complexity" evidence="5">
    <location>
        <begin position="471"/>
        <end position="480"/>
    </location>
</feature>
<dbReference type="InterPro" id="IPR013785">
    <property type="entry name" value="Aldolase_TIM"/>
</dbReference>
<keyword evidence="1" id="KW-0949">S-adenosyl-L-methionine</keyword>
<dbReference type="InterPro" id="IPR058240">
    <property type="entry name" value="rSAM_sf"/>
</dbReference>
<evidence type="ECO:0000256" key="3">
    <source>
        <dbReference type="ARBA" id="ARBA00023004"/>
    </source>
</evidence>
<dbReference type="AlphaFoldDB" id="A0A369P340"/>
<sequence length="505" mass="54881">MNVIEKLEILADAAKYDVACTSSGVQRAGKAGQLGAATQAGCCHSFTPDGRCVTLLKVLMTNVCVYDCCYCVNRASNAEAPRAAFTPRELADLTIGFYRRNYIEGLFLSSGVAGCPDRTTELMIEALRILREEYSFRGYIHTKAIPGTSVELIDELGRLSDRLSVNLELPSRQSLGLLAPNKSRASILAPMRHICDSIADDAESRSLAKKRTTVYLTKKNARKARAFAPAGQSTQMIVGATPESDYQILNLSAALYTHLSLKRVFFSAYLPVVPDPLLPATDAVQLNREHRLYQADWLLRFYGFNVSEIIDEENPFLAPDVDPKANWALNHLDFFPVEVNSAPLEALLRVPGIGVRGAKLICRARRQSTLGEAELRKLGIAYKRARYFITMNGAWGGSGVDFSREALHARLSAPIDGGRHGRRADRAPAGQMSLFETVEAPPVLPEATPDAATAREVAFAAQRRALEAAGTATGRQAAATEPASVAERSIADGRKTLDSPLLSVA</sequence>
<dbReference type="SFLD" id="SFLDG01102">
    <property type="entry name" value="Uncharacterised_Radical_SAM_Su"/>
    <property type="match status" value="1"/>
</dbReference>
<feature type="domain" description="Radical SAM core" evidence="6">
    <location>
        <begin position="59"/>
        <end position="180"/>
    </location>
</feature>
<dbReference type="GO" id="GO:0003824">
    <property type="term" value="F:catalytic activity"/>
    <property type="evidence" value="ECO:0007669"/>
    <property type="project" value="InterPro"/>
</dbReference>
<feature type="region of interest" description="Disordered" evidence="5">
    <location>
        <begin position="471"/>
        <end position="492"/>
    </location>
</feature>
<organism evidence="7 8">
    <name type="scientific">Adlercreutzia equolifaciens subsp. celatus</name>
    <dbReference type="NCBI Taxonomy" id="394340"/>
    <lineage>
        <taxon>Bacteria</taxon>
        <taxon>Bacillati</taxon>
        <taxon>Actinomycetota</taxon>
        <taxon>Coriobacteriia</taxon>
        <taxon>Eggerthellales</taxon>
        <taxon>Eggerthellaceae</taxon>
        <taxon>Adlercreutzia</taxon>
    </lineage>
</organism>
<gene>
    <name evidence="7" type="ORF">C1850_04200</name>
</gene>
<dbReference type="Pfam" id="PF04055">
    <property type="entry name" value="Radical_SAM"/>
    <property type="match status" value="1"/>
</dbReference>
<proteinExistence type="predicted"/>
<dbReference type="Proteomes" id="UP000253805">
    <property type="component" value="Unassembled WGS sequence"/>
</dbReference>
<keyword evidence="3" id="KW-0408">Iron</keyword>
<dbReference type="EMBL" id="PPUT01000008">
    <property type="protein sequence ID" value="RDC45549.1"/>
    <property type="molecule type" value="Genomic_DNA"/>
</dbReference>
<dbReference type="SFLD" id="SFLDS00029">
    <property type="entry name" value="Radical_SAM"/>
    <property type="match status" value="1"/>
</dbReference>
<dbReference type="RefSeq" id="WP_114548715.1">
    <property type="nucleotide sequence ID" value="NZ_PPUT01000008.1"/>
</dbReference>
<evidence type="ECO:0000256" key="5">
    <source>
        <dbReference type="SAM" id="MobiDB-lite"/>
    </source>
</evidence>